<feature type="transmembrane region" description="Helical" evidence="1">
    <location>
        <begin position="105"/>
        <end position="123"/>
    </location>
</feature>
<dbReference type="InterPro" id="IPR036938">
    <property type="entry name" value="PAP2/HPO_sf"/>
</dbReference>
<accession>A0A1G2TAX7</accession>
<keyword evidence="1" id="KW-0812">Transmembrane</keyword>
<keyword evidence="1" id="KW-1133">Transmembrane helix</keyword>
<organism evidence="3 4">
    <name type="scientific">Candidatus Zambryskibacteria bacterium RIFCSPHIGHO2_02_38_10.5</name>
    <dbReference type="NCBI Taxonomy" id="1802742"/>
    <lineage>
        <taxon>Bacteria</taxon>
        <taxon>Candidatus Zambryskiibacteriota</taxon>
    </lineage>
</organism>
<comment type="caution">
    <text evidence="3">The sequence shown here is derived from an EMBL/GenBank/DDBJ whole genome shotgun (WGS) entry which is preliminary data.</text>
</comment>
<dbReference type="SMART" id="SM00014">
    <property type="entry name" value="acidPPc"/>
    <property type="match status" value="1"/>
</dbReference>
<dbReference type="Pfam" id="PF01569">
    <property type="entry name" value="PAP2"/>
    <property type="match status" value="1"/>
</dbReference>
<feature type="transmembrane region" description="Helical" evidence="1">
    <location>
        <begin position="38"/>
        <end position="59"/>
    </location>
</feature>
<dbReference type="EMBL" id="MHVL01000007">
    <property type="protein sequence ID" value="OHA93879.1"/>
    <property type="molecule type" value="Genomic_DNA"/>
</dbReference>
<feature type="transmembrane region" description="Helical" evidence="1">
    <location>
        <begin position="6"/>
        <end position="26"/>
    </location>
</feature>
<gene>
    <name evidence="3" type="ORF">A2W58_00350</name>
</gene>
<dbReference type="InterPro" id="IPR000326">
    <property type="entry name" value="PAP2/HPO"/>
</dbReference>
<dbReference type="Gene3D" id="1.20.144.10">
    <property type="entry name" value="Phosphatidic acid phosphatase type 2/haloperoxidase"/>
    <property type="match status" value="1"/>
</dbReference>
<dbReference type="AlphaFoldDB" id="A0A1G2TAX7"/>
<evidence type="ECO:0000313" key="4">
    <source>
        <dbReference type="Proteomes" id="UP000179264"/>
    </source>
</evidence>
<evidence type="ECO:0000313" key="3">
    <source>
        <dbReference type="EMBL" id="OHA93879.1"/>
    </source>
</evidence>
<dbReference type="PANTHER" id="PTHR14969">
    <property type="entry name" value="SPHINGOSINE-1-PHOSPHATE PHOSPHOHYDROLASE"/>
    <property type="match status" value="1"/>
</dbReference>
<feature type="domain" description="Phosphatidic acid phosphatase type 2/haloperoxidase" evidence="2">
    <location>
        <begin position="37"/>
        <end position="144"/>
    </location>
</feature>
<evidence type="ECO:0000256" key="1">
    <source>
        <dbReference type="SAM" id="Phobius"/>
    </source>
</evidence>
<sequence length="150" mass="17031">MLDFLAIISAEYLFLVPLFVGGLYFFLQSRPEQKKMIILSAIALSISILSMFILQFIYYNSRPSLVIDFKPLVSHIFKNGFPSTHATMTALIASVIYVFNRKIGLFLFFISILISLSRVYLGLHHFVDIIAGILLAIIMTIIGKTIMNKY</sequence>
<feature type="transmembrane region" description="Helical" evidence="1">
    <location>
        <begin position="129"/>
        <end position="147"/>
    </location>
</feature>
<feature type="transmembrane region" description="Helical" evidence="1">
    <location>
        <begin position="79"/>
        <end position="98"/>
    </location>
</feature>
<dbReference type="Proteomes" id="UP000179264">
    <property type="component" value="Unassembled WGS sequence"/>
</dbReference>
<evidence type="ECO:0000259" key="2">
    <source>
        <dbReference type="SMART" id="SM00014"/>
    </source>
</evidence>
<dbReference type="SUPFAM" id="SSF48317">
    <property type="entry name" value="Acid phosphatase/Vanadium-dependent haloperoxidase"/>
    <property type="match status" value="1"/>
</dbReference>
<keyword evidence="1" id="KW-0472">Membrane</keyword>
<dbReference type="PANTHER" id="PTHR14969:SF13">
    <property type="entry name" value="AT30094P"/>
    <property type="match status" value="1"/>
</dbReference>
<protein>
    <recommendedName>
        <fullName evidence="2">Phosphatidic acid phosphatase type 2/haloperoxidase domain-containing protein</fullName>
    </recommendedName>
</protein>
<name>A0A1G2TAX7_9BACT</name>
<proteinExistence type="predicted"/>
<reference evidence="3 4" key="1">
    <citation type="journal article" date="2016" name="Nat. Commun.">
        <title>Thousands of microbial genomes shed light on interconnected biogeochemical processes in an aquifer system.</title>
        <authorList>
            <person name="Anantharaman K."/>
            <person name="Brown C.T."/>
            <person name="Hug L.A."/>
            <person name="Sharon I."/>
            <person name="Castelle C.J."/>
            <person name="Probst A.J."/>
            <person name="Thomas B.C."/>
            <person name="Singh A."/>
            <person name="Wilkins M.J."/>
            <person name="Karaoz U."/>
            <person name="Brodie E.L."/>
            <person name="Williams K.H."/>
            <person name="Hubbard S.S."/>
            <person name="Banfield J.F."/>
        </authorList>
    </citation>
    <scope>NUCLEOTIDE SEQUENCE [LARGE SCALE GENOMIC DNA]</scope>
</reference>